<dbReference type="PROSITE" id="PS50931">
    <property type="entry name" value="HTH_LYSR"/>
    <property type="match status" value="1"/>
</dbReference>
<gene>
    <name evidence="6" type="ORF">NS331_01320</name>
</gene>
<dbReference type="CDD" id="cd08414">
    <property type="entry name" value="PBP2_LTTR_aromatics_like"/>
    <property type="match status" value="1"/>
</dbReference>
<keyword evidence="7" id="KW-1185">Reference proteome</keyword>
<dbReference type="Gene3D" id="3.40.190.10">
    <property type="entry name" value="Periplasmic binding protein-like II"/>
    <property type="match status" value="2"/>
</dbReference>
<name>A0A147HC78_9BURK</name>
<dbReference type="Pfam" id="PF03466">
    <property type="entry name" value="LysR_substrate"/>
    <property type="match status" value="1"/>
</dbReference>
<dbReference type="GO" id="GO:0032993">
    <property type="term" value="C:protein-DNA complex"/>
    <property type="evidence" value="ECO:0007669"/>
    <property type="project" value="TreeGrafter"/>
</dbReference>
<feature type="domain" description="HTH lysR-type" evidence="5">
    <location>
        <begin position="1"/>
        <end position="60"/>
    </location>
</feature>
<dbReference type="SUPFAM" id="SSF53850">
    <property type="entry name" value="Periplasmic binding protein-like II"/>
    <property type="match status" value="1"/>
</dbReference>
<dbReference type="RefSeq" id="WP_058640217.1">
    <property type="nucleotide sequence ID" value="NZ_LDSL01000009.1"/>
</dbReference>
<dbReference type="PANTHER" id="PTHR30346:SF0">
    <property type="entry name" value="HCA OPERON TRANSCRIPTIONAL ACTIVATOR HCAR"/>
    <property type="match status" value="1"/>
</dbReference>
<sequence length="306" mass="32491">MAAELRHLRYFIAVAEAGSLSRAAEKLFIAQPPLSVQIRQLEDLLGTALFVRHAKGVRLTAAGECLLPEARQLVERAAGLKDWLAGASPVGRLSLGFVPSAGSTVMPQLLAALRAEHPRLQIALREMISSEQVDALASGQIDLGIARAAARHPRIEAVARIPDPFCVAMPAADAAALAAGALDLRRFAEADFVAFTRHRGPAYFDQAIHLCARAGFSPRIRYEASTVHGVLDLVGAGLGVALVPASCVLLAAARVAIRPLKGSQKQAVLTLLRRKAQGPVPGERALARTRAVFDALQRRTVARLAG</sequence>
<dbReference type="GO" id="GO:0003700">
    <property type="term" value="F:DNA-binding transcription factor activity"/>
    <property type="evidence" value="ECO:0007669"/>
    <property type="project" value="InterPro"/>
</dbReference>
<comment type="similarity">
    <text evidence="1">Belongs to the LysR transcriptional regulatory family.</text>
</comment>
<dbReference type="GO" id="GO:0003677">
    <property type="term" value="F:DNA binding"/>
    <property type="evidence" value="ECO:0007669"/>
    <property type="project" value="UniProtKB-KW"/>
</dbReference>
<dbReference type="AlphaFoldDB" id="A0A147HC78"/>
<dbReference type="InterPro" id="IPR000847">
    <property type="entry name" value="LysR_HTH_N"/>
</dbReference>
<dbReference type="PRINTS" id="PR00039">
    <property type="entry name" value="HTHLYSR"/>
</dbReference>
<evidence type="ECO:0000256" key="2">
    <source>
        <dbReference type="ARBA" id="ARBA00023015"/>
    </source>
</evidence>
<dbReference type="InterPro" id="IPR036388">
    <property type="entry name" value="WH-like_DNA-bd_sf"/>
</dbReference>
<evidence type="ECO:0000256" key="1">
    <source>
        <dbReference type="ARBA" id="ARBA00009437"/>
    </source>
</evidence>
<keyword evidence="2" id="KW-0805">Transcription regulation</keyword>
<evidence type="ECO:0000313" key="7">
    <source>
        <dbReference type="Proteomes" id="UP000072741"/>
    </source>
</evidence>
<evidence type="ECO:0000259" key="5">
    <source>
        <dbReference type="PROSITE" id="PS50931"/>
    </source>
</evidence>
<dbReference type="SUPFAM" id="SSF46785">
    <property type="entry name" value="Winged helix' DNA-binding domain"/>
    <property type="match status" value="1"/>
</dbReference>
<dbReference type="EMBL" id="LDSL01000009">
    <property type="protein sequence ID" value="KTT27702.1"/>
    <property type="molecule type" value="Genomic_DNA"/>
</dbReference>
<evidence type="ECO:0000256" key="3">
    <source>
        <dbReference type="ARBA" id="ARBA00023125"/>
    </source>
</evidence>
<evidence type="ECO:0000313" key="6">
    <source>
        <dbReference type="EMBL" id="KTT27702.1"/>
    </source>
</evidence>
<dbReference type="Proteomes" id="UP000072741">
    <property type="component" value="Unassembled WGS sequence"/>
</dbReference>
<keyword evidence="3" id="KW-0238">DNA-binding</keyword>
<comment type="caution">
    <text evidence="6">The sequence shown here is derived from an EMBL/GenBank/DDBJ whole genome shotgun (WGS) entry which is preliminary data.</text>
</comment>
<dbReference type="Gene3D" id="1.10.10.10">
    <property type="entry name" value="Winged helix-like DNA-binding domain superfamily/Winged helix DNA-binding domain"/>
    <property type="match status" value="1"/>
</dbReference>
<dbReference type="Pfam" id="PF00126">
    <property type="entry name" value="HTH_1"/>
    <property type="match status" value="1"/>
</dbReference>
<protein>
    <recommendedName>
        <fullName evidence="5">HTH lysR-type domain-containing protein</fullName>
    </recommendedName>
</protein>
<dbReference type="PANTHER" id="PTHR30346">
    <property type="entry name" value="TRANSCRIPTIONAL DUAL REGULATOR HCAR-RELATED"/>
    <property type="match status" value="1"/>
</dbReference>
<organism evidence="6 7">
    <name type="scientific">Pseudacidovorax intermedius</name>
    <dbReference type="NCBI Taxonomy" id="433924"/>
    <lineage>
        <taxon>Bacteria</taxon>
        <taxon>Pseudomonadati</taxon>
        <taxon>Pseudomonadota</taxon>
        <taxon>Betaproteobacteria</taxon>
        <taxon>Burkholderiales</taxon>
        <taxon>Comamonadaceae</taxon>
        <taxon>Pseudacidovorax</taxon>
    </lineage>
</organism>
<evidence type="ECO:0000256" key="4">
    <source>
        <dbReference type="ARBA" id="ARBA00023163"/>
    </source>
</evidence>
<reference evidence="6 7" key="1">
    <citation type="journal article" date="2016" name="Front. Microbiol.">
        <title>Genomic Resource of Rice Seed Associated Bacteria.</title>
        <authorList>
            <person name="Midha S."/>
            <person name="Bansal K."/>
            <person name="Sharma S."/>
            <person name="Kumar N."/>
            <person name="Patil P.P."/>
            <person name="Chaudhry V."/>
            <person name="Patil P.B."/>
        </authorList>
    </citation>
    <scope>NUCLEOTIDE SEQUENCE [LARGE SCALE GENOMIC DNA]</scope>
    <source>
        <strain evidence="6 7">NS331</strain>
    </source>
</reference>
<proteinExistence type="inferred from homology"/>
<accession>A0A147HC78</accession>
<dbReference type="InterPro" id="IPR036390">
    <property type="entry name" value="WH_DNA-bd_sf"/>
</dbReference>
<keyword evidence="4" id="KW-0804">Transcription</keyword>
<dbReference type="FunFam" id="1.10.10.10:FF:000001">
    <property type="entry name" value="LysR family transcriptional regulator"/>
    <property type="match status" value="1"/>
</dbReference>
<dbReference type="InterPro" id="IPR005119">
    <property type="entry name" value="LysR_subst-bd"/>
</dbReference>